<protein>
    <submittedName>
        <fullName evidence="1">Uncharacterized protein</fullName>
    </submittedName>
</protein>
<reference evidence="1" key="1">
    <citation type="submission" date="2018-06" db="EMBL/GenBank/DDBJ databases">
        <authorList>
            <person name="Ashton P.M."/>
            <person name="Dallman T."/>
            <person name="Nair S."/>
            <person name="De Pinna E."/>
            <person name="Peters T."/>
            <person name="Grant K."/>
        </authorList>
    </citation>
    <scope>NUCLEOTIDE SEQUENCE [LARGE SCALE GENOMIC DNA]</scope>
    <source>
        <strain evidence="1">160804</strain>
    </source>
</reference>
<sequence length="117" mass="12868">MSHQTIVATLDSGDNAAPKLDWLQTLLTEISFLKDNGKLEFGLDKAIEGLGEYGLTPTDMSVDLALLAATVTAADTRIPRRLNALDFWTREIECHIPVADPALWGNQTELLSKLLNF</sequence>
<dbReference type="AlphaFoldDB" id="A0A5U9VNY7"/>
<comment type="caution">
    <text evidence="1">The sequence shown here is derived from an EMBL/GenBank/DDBJ whole genome shotgun (WGS) entry which is preliminary data.</text>
</comment>
<dbReference type="EMBL" id="AAGVNP010000107">
    <property type="protein sequence ID" value="EBS4547751.1"/>
    <property type="molecule type" value="Genomic_DNA"/>
</dbReference>
<accession>A0A5U9VNY7</accession>
<evidence type="ECO:0000313" key="1">
    <source>
        <dbReference type="EMBL" id="EBS4547751.1"/>
    </source>
</evidence>
<proteinExistence type="predicted"/>
<organism evidence="1">
    <name type="scientific">Salmonella newport</name>
    <dbReference type="NCBI Taxonomy" id="108619"/>
    <lineage>
        <taxon>Bacteria</taxon>
        <taxon>Pseudomonadati</taxon>
        <taxon>Pseudomonadota</taxon>
        <taxon>Gammaproteobacteria</taxon>
        <taxon>Enterobacterales</taxon>
        <taxon>Enterobacteriaceae</taxon>
        <taxon>Salmonella</taxon>
    </lineage>
</organism>
<dbReference type="Proteomes" id="UP000839885">
    <property type="component" value="Unassembled WGS sequence"/>
</dbReference>
<gene>
    <name evidence="1" type="ORF">DQK32_17920</name>
</gene>
<name>A0A5U9VNY7_SALNE</name>